<accession>A0AAE0ZKV6</accession>
<evidence type="ECO:0000313" key="1">
    <source>
        <dbReference type="EMBL" id="KAK3770307.1"/>
    </source>
</evidence>
<dbReference type="Proteomes" id="UP001283361">
    <property type="component" value="Unassembled WGS sequence"/>
</dbReference>
<evidence type="ECO:0000313" key="2">
    <source>
        <dbReference type="Proteomes" id="UP001283361"/>
    </source>
</evidence>
<keyword evidence="2" id="KW-1185">Reference proteome</keyword>
<dbReference type="EMBL" id="JAWDGP010003856">
    <property type="protein sequence ID" value="KAK3770307.1"/>
    <property type="molecule type" value="Genomic_DNA"/>
</dbReference>
<reference evidence="1" key="1">
    <citation type="journal article" date="2023" name="G3 (Bethesda)">
        <title>A reference genome for the long-term kleptoplast-retaining sea slug Elysia crispata morphotype clarki.</title>
        <authorList>
            <person name="Eastman K.E."/>
            <person name="Pendleton A.L."/>
            <person name="Shaikh M.A."/>
            <person name="Suttiyut T."/>
            <person name="Ogas R."/>
            <person name="Tomko P."/>
            <person name="Gavelis G."/>
            <person name="Widhalm J.R."/>
            <person name="Wisecaver J.H."/>
        </authorList>
    </citation>
    <scope>NUCLEOTIDE SEQUENCE</scope>
    <source>
        <strain evidence="1">ECLA1</strain>
    </source>
</reference>
<comment type="caution">
    <text evidence="1">The sequence shown here is derived from an EMBL/GenBank/DDBJ whole genome shotgun (WGS) entry which is preliminary data.</text>
</comment>
<sequence length="97" mass="10579">MALLFSPSRLARVGQVRARQFPKSVSTRDSPPVAHYTLINPVAGTLCSLTRSLSHSSRGDWHSEVAHFSRALVMSVMLVLIIQHDSHAGFPESVTGL</sequence>
<organism evidence="1 2">
    <name type="scientific">Elysia crispata</name>
    <name type="common">lettuce slug</name>
    <dbReference type="NCBI Taxonomy" id="231223"/>
    <lineage>
        <taxon>Eukaryota</taxon>
        <taxon>Metazoa</taxon>
        <taxon>Spiralia</taxon>
        <taxon>Lophotrochozoa</taxon>
        <taxon>Mollusca</taxon>
        <taxon>Gastropoda</taxon>
        <taxon>Heterobranchia</taxon>
        <taxon>Euthyneura</taxon>
        <taxon>Panpulmonata</taxon>
        <taxon>Sacoglossa</taxon>
        <taxon>Placobranchoidea</taxon>
        <taxon>Plakobranchidae</taxon>
        <taxon>Elysia</taxon>
    </lineage>
</organism>
<gene>
    <name evidence="1" type="ORF">RRG08_029962</name>
</gene>
<dbReference type="AlphaFoldDB" id="A0AAE0ZKV6"/>
<name>A0AAE0ZKV6_9GAST</name>
<proteinExistence type="predicted"/>
<protein>
    <submittedName>
        <fullName evidence="1">Uncharacterized protein</fullName>
    </submittedName>
</protein>